<keyword evidence="2" id="KW-0548">Nucleotidyltransferase</keyword>
<evidence type="ECO:0000256" key="9">
    <source>
        <dbReference type="ARBA" id="ARBA00022908"/>
    </source>
</evidence>
<evidence type="ECO:0000256" key="7">
    <source>
        <dbReference type="ARBA" id="ARBA00022842"/>
    </source>
</evidence>
<dbReference type="PANTHER" id="PTHR42648:SF11">
    <property type="entry name" value="TRANSPOSON TY4-P GAG-POL POLYPROTEIN"/>
    <property type="match status" value="1"/>
</dbReference>
<dbReference type="GO" id="GO:0005634">
    <property type="term" value="C:nucleus"/>
    <property type="evidence" value="ECO:0007669"/>
    <property type="project" value="UniProtKB-ARBA"/>
</dbReference>
<keyword evidence="11" id="KW-0239">DNA-directed DNA polymerase</keyword>
<dbReference type="GO" id="GO:0015074">
    <property type="term" value="P:DNA integration"/>
    <property type="evidence" value="ECO:0007669"/>
    <property type="project" value="UniProtKB-KW"/>
</dbReference>
<dbReference type="InterPro" id="IPR039537">
    <property type="entry name" value="Retrotran_Ty1/copia-like"/>
</dbReference>
<keyword evidence="9" id="KW-0229">DNA integration</keyword>
<sequence>MNKKLSQLAESQGFIHTFSPSETPQHNGFAERSHCTILEKAWCLLNASSLPNHYWAKAINTSTFWCNIIPTPSRHKLSPHVLWRGSSPRIKRLKTF</sequence>
<dbReference type="AlphaFoldDB" id="A0A9Q3GDH7"/>
<evidence type="ECO:0000256" key="5">
    <source>
        <dbReference type="ARBA" id="ARBA00022759"/>
    </source>
</evidence>
<dbReference type="InterPro" id="IPR012337">
    <property type="entry name" value="RNaseH-like_sf"/>
</dbReference>
<reference evidence="16" key="1">
    <citation type="submission" date="2021-03" db="EMBL/GenBank/DDBJ databases">
        <title>Draft genome sequence of rust myrtle Austropuccinia psidii MF-1, a brazilian biotype.</title>
        <authorList>
            <person name="Quecine M.C."/>
            <person name="Pachon D.M.R."/>
            <person name="Bonatelli M.L."/>
            <person name="Correr F.H."/>
            <person name="Franceschini L.M."/>
            <person name="Leite T.F."/>
            <person name="Margarido G.R.A."/>
            <person name="Almeida C.A."/>
            <person name="Ferrarezi J.A."/>
            <person name="Labate C.A."/>
        </authorList>
    </citation>
    <scope>NUCLEOTIDE SEQUENCE</scope>
    <source>
        <strain evidence="16">MF-1</strain>
    </source>
</reference>
<keyword evidence="3" id="KW-0540">Nuclease</keyword>
<dbReference type="SUPFAM" id="SSF53098">
    <property type="entry name" value="Ribonuclease H-like"/>
    <property type="match status" value="1"/>
</dbReference>
<evidence type="ECO:0000313" key="17">
    <source>
        <dbReference type="Proteomes" id="UP000765509"/>
    </source>
</evidence>
<evidence type="ECO:0000256" key="4">
    <source>
        <dbReference type="ARBA" id="ARBA00022723"/>
    </source>
</evidence>
<dbReference type="GO" id="GO:0003887">
    <property type="term" value="F:DNA-directed DNA polymerase activity"/>
    <property type="evidence" value="ECO:0007669"/>
    <property type="project" value="UniProtKB-KW"/>
</dbReference>
<protein>
    <recommendedName>
        <fullName evidence="15">Integrase catalytic domain-containing protein</fullName>
    </recommendedName>
</protein>
<dbReference type="Gene3D" id="3.30.420.10">
    <property type="entry name" value="Ribonuclease H-like superfamily/Ribonuclease H"/>
    <property type="match status" value="1"/>
</dbReference>
<name>A0A9Q3GDH7_9BASI</name>
<dbReference type="GO" id="GO:0004519">
    <property type="term" value="F:endonuclease activity"/>
    <property type="evidence" value="ECO:0007669"/>
    <property type="project" value="UniProtKB-KW"/>
</dbReference>
<keyword evidence="10" id="KW-0695">RNA-directed DNA polymerase</keyword>
<evidence type="ECO:0000313" key="16">
    <source>
        <dbReference type="EMBL" id="MBW0463001.1"/>
    </source>
</evidence>
<dbReference type="PANTHER" id="PTHR42648">
    <property type="entry name" value="TRANSPOSASE, PUTATIVE-RELATED"/>
    <property type="match status" value="1"/>
</dbReference>
<comment type="caution">
    <text evidence="16">The sequence shown here is derived from an EMBL/GenBank/DDBJ whole genome shotgun (WGS) entry which is preliminary data.</text>
</comment>
<organism evidence="16 17">
    <name type="scientific">Austropuccinia psidii MF-1</name>
    <dbReference type="NCBI Taxonomy" id="1389203"/>
    <lineage>
        <taxon>Eukaryota</taxon>
        <taxon>Fungi</taxon>
        <taxon>Dikarya</taxon>
        <taxon>Basidiomycota</taxon>
        <taxon>Pucciniomycotina</taxon>
        <taxon>Pucciniomycetes</taxon>
        <taxon>Pucciniales</taxon>
        <taxon>Sphaerophragmiaceae</taxon>
        <taxon>Austropuccinia</taxon>
    </lineage>
</organism>
<comment type="catalytic activity">
    <reaction evidence="14">
        <text>DNA(n) + a 2'-deoxyribonucleoside 5'-triphosphate = DNA(n+1) + diphosphate</text>
        <dbReference type="Rhea" id="RHEA:22508"/>
        <dbReference type="Rhea" id="RHEA-COMP:17339"/>
        <dbReference type="Rhea" id="RHEA-COMP:17340"/>
        <dbReference type="ChEBI" id="CHEBI:33019"/>
        <dbReference type="ChEBI" id="CHEBI:61560"/>
        <dbReference type="ChEBI" id="CHEBI:173112"/>
        <dbReference type="EC" id="2.7.7.7"/>
    </reaction>
</comment>
<dbReference type="GO" id="GO:0016787">
    <property type="term" value="F:hydrolase activity"/>
    <property type="evidence" value="ECO:0007669"/>
    <property type="project" value="UniProtKB-KW"/>
</dbReference>
<keyword evidence="8" id="KW-0694">RNA-binding</keyword>
<dbReference type="PROSITE" id="PS50994">
    <property type="entry name" value="INTEGRASE"/>
    <property type="match status" value="1"/>
</dbReference>
<evidence type="ECO:0000256" key="6">
    <source>
        <dbReference type="ARBA" id="ARBA00022801"/>
    </source>
</evidence>
<evidence type="ECO:0000256" key="10">
    <source>
        <dbReference type="ARBA" id="ARBA00022918"/>
    </source>
</evidence>
<evidence type="ECO:0000256" key="14">
    <source>
        <dbReference type="ARBA" id="ARBA00049244"/>
    </source>
</evidence>
<evidence type="ECO:0000259" key="15">
    <source>
        <dbReference type="PROSITE" id="PS50994"/>
    </source>
</evidence>
<keyword evidence="5" id="KW-0255">Endonuclease</keyword>
<keyword evidence="12" id="KW-0233">DNA recombination</keyword>
<dbReference type="OrthoDB" id="3243429at2759"/>
<dbReference type="GO" id="GO:0003723">
    <property type="term" value="F:RNA binding"/>
    <property type="evidence" value="ECO:0007669"/>
    <property type="project" value="UniProtKB-KW"/>
</dbReference>
<evidence type="ECO:0000256" key="11">
    <source>
        <dbReference type="ARBA" id="ARBA00022932"/>
    </source>
</evidence>
<feature type="domain" description="Integrase catalytic" evidence="15">
    <location>
        <begin position="1"/>
        <end position="87"/>
    </location>
</feature>
<dbReference type="GO" id="GO:0006310">
    <property type="term" value="P:DNA recombination"/>
    <property type="evidence" value="ECO:0007669"/>
    <property type="project" value="UniProtKB-KW"/>
</dbReference>
<dbReference type="EMBL" id="AVOT02000466">
    <property type="protein sequence ID" value="MBW0463001.1"/>
    <property type="molecule type" value="Genomic_DNA"/>
</dbReference>
<keyword evidence="1" id="KW-0815">Transposition</keyword>
<keyword evidence="6" id="KW-0378">Hydrolase</keyword>
<keyword evidence="11" id="KW-0808">Transferase</keyword>
<evidence type="ECO:0000256" key="2">
    <source>
        <dbReference type="ARBA" id="ARBA00022695"/>
    </source>
</evidence>
<gene>
    <name evidence="16" type="ORF">O181_002716</name>
</gene>
<dbReference type="GO" id="GO:0046872">
    <property type="term" value="F:metal ion binding"/>
    <property type="evidence" value="ECO:0007669"/>
    <property type="project" value="UniProtKB-KW"/>
</dbReference>
<evidence type="ECO:0000256" key="3">
    <source>
        <dbReference type="ARBA" id="ARBA00022722"/>
    </source>
</evidence>
<comment type="catalytic activity">
    <reaction evidence="13">
        <text>DNA(n) + a 2'-deoxyribonucleoside 5'-triphosphate = DNA(n+1) + diphosphate</text>
        <dbReference type="Rhea" id="RHEA:22508"/>
        <dbReference type="Rhea" id="RHEA-COMP:17339"/>
        <dbReference type="Rhea" id="RHEA-COMP:17340"/>
        <dbReference type="ChEBI" id="CHEBI:33019"/>
        <dbReference type="ChEBI" id="CHEBI:61560"/>
        <dbReference type="ChEBI" id="CHEBI:173112"/>
        <dbReference type="EC" id="2.7.7.49"/>
    </reaction>
</comment>
<keyword evidence="17" id="KW-1185">Reference proteome</keyword>
<accession>A0A9Q3GDH7</accession>
<evidence type="ECO:0000256" key="1">
    <source>
        <dbReference type="ARBA" id="ARBA00022578"/>
    </source>
</evidence>
<dbReference type="Proteomes" id="UP000765509">
    <property type="component" value="Unassembled WGS sequence"/>
</dbReference>
<dbReference type="GO" id="GO:0032196">
    <property type="term" value="P:transposition"/>
    <property type="evidence" value="ECO:0007669"/>
    <property type="project" value="UniProtKB-KW"/>
</dbReference>
<evidence type="ECO:0000256" key="8">
    <source>
        <dbReference type="ARBA" id="ARBA00022884"/>
    </source>
</evidence>
<keyword evidence="7" id="KW-0460">Magnesium</keyword>
<proteinExistence type="predicted"/>
<dbReference type="GO" id="GO:0003964">
    <property type="term" value="F:RNA-directed DNA polymerase activity"/>
    <property type="evidence" value="ECO:0007669"/>
    <property type="project" value="UniProtKB-KW"/>
</dbReference>
<dbReference type="InterPro" id="IPR036397">
    <property type="entry name" value="RNaseH_sf"/>
</dbReference>
<evidence type="ECO:0000256" key="12">
    <source>
        <dbReference type="ARBA" id="ARBA00023172"/>
    </source>
</evidence>
<keyword evidence="4" id="KW-0479">Metal-binding</keyword>
<dbReference type="InterPro" id="IPR001584">
    <property type="entry name" value="Integrase_cat-core"/>
</dbReference>
<evidence type="ECO:0000256" key="13">
    <source>
        <dbReference type="ARBA" id="ARBA00048173"/>
    </source>
</evidence>